<keyword evidence="4" id="KW-1185">Reference proteome</keyword>
<protein>
    <submittedName>
        <fullName evidence="3">Uncharacterized protein</fullName>
    </submittedName>
</protein>
<feature type="region of interest" description="Disordered" evidence="1">
    <location>
        <begin position="75"/>
        <end position="114"/>
    </location>
</feature>
<keyword evidence="2" id="KW-0732">Signal</keyword>
<sequence length="114" mass="12518">MGARSDCHFLLLLLVSISWTLSSQSMDRRGSVSCESMFGCNFWSTVDAHHYKLLEDGEVAELVLDSLAASGFASNTRYPEPHPECSWNAGIHSGPELQEHNSDSHQNPGHTSSL</sequence>
<organism evidence="3 4">
    <name type="scientific">Sphagnum troendelagicum</name>
    <dbReference type="NCBI Taxonomy" id="128251"/>
    <lineage>
        <taxon>Eukaryota</taxon>
        <taxon>Viridiplantae</taxon>
        <taxon>Streptophyta</taxon>
        <taxon>Embryophyta</taxon>
        <taxon>Bryophyta</taxon>
        <taxon>Sphagnophytina</taxon>
        <taxon>Sphagnopsida</taxon>
        <taxon>Sphagnales</taxon>
        <taxon>Sphagnaceae</taxon>
        <taxon>Sphagnum</taxon>
    </lineage>
</organism>
<dbReference type="Proteomes" id="UP001497512">
    <property type="component" value="Chromosome 2"/>
</dbReference>
<feature type="compositionally biased region" description="Polar residues" evidence="1">
    <location>
        <begin position="104"/>
        <end position="114"/>
    </location>
</feature>
<reference evidence="3" key="1">
    <citation type="submission" date="2024-02" db="EMBL/GenBank/DDBJ databases">
        <authorList>
            <consortium name="ELIXIR-Norway"/>
            <consortium name="Elixir Norway"/>
        </authorList>
    </citation>
    <scope>NUCLEOTIDE SEQUENCE</scope>
</reference>
<evidence type="ECO:0000313" key="3">
    <source>
        <dbReference type="EMBL" id="CAK9214919.1"/>
    </source>
</evidence>
<feature type="signal peptide" evidence="2">
    <location>
        <begin position="1"/>
        <end position="22"/>
    </location>
</feature>
<evidence type="ECO:0000256" key="1">
    <source>
        <dbReference type="SAM" id="MobiDB-lite"/>
    </source>
</evidence>
<dbReference type="EMBL" id="OZ019894">
    <property type="protein sequence ID" value="CAK9214919.1"/>
    <property type="molecule type" value="Genomic_DNA"/>
</dbReference>
<evidence type="ECO:0000256" key="2">
    <source>
        <dbReference type="SAM" id="SignalP"/>
    </source>
</evidence>
<gene>
    <name evidence="3" type="ORF">CSSPTR1EN2_LOCUS12472</name>
</gene>
<evidence type="ECO:0000313" key="4">
    <source>
        <dbReference type="Proteomes" id="UP001497512"/>
    </source>
</evidence>
<proteinExistence type="predicted"/>
<name>A0ABP0U7Q2_9BRYO</name>
<feature type="chain" id="PRO_5045549254" evidence="2">
    <location>
        <begin position="23"/>
        <end position="114"/>
    </location>
</feature>
<accession>A0ABP0U7Q2</accession>